<dbReference type="SMART" id="SM00257">
    <property type="entry name" value="LysM"/>
    <property type="match status" value="1"/>
</dbReference>
<evidence type="ECO:0000313" key="4">
    <source>
        <dbReference type="Proteomes" id="UP000190135"/>
    </source>
</evidence>
<dbReference type="EMBL" id="FUXL01000011">
    <property type="protein sequence ID" value="SKA28532.1"/>
    <property type="molecule type" value="Genomic_DNA"/>
</dbReference>
<sequence>MKRPLPATLISSCALLAAVLAGYWSVLDRGNSITPRPAADDAPMAASSGVDAPTAGTEAGQSGTDVASLADSSKVDVGASSADVDKSVDKPNDAMPASAVKPPLPSQGAEAGGSAKPRFDLLRVEPDGSTVIAGRAPAGATVVLVEEGRTLAIDKAGPDGDFALVLDQPLATGPHQMRLALADENGATTVLSDDVAVVSVPPRGHESDLLAMIEAPGQPSRLVSVPAVNGPAEKVASLGPSDKPSASSNSPDAATTAEAESSAPLAKGAADSAVADIGAATLVTPTSNPGSANNPASAHAAAANAVLMVEAVEVEGDKMFVAGAAEDGSTVRVYLDNGLLGEDHTSSKRRFLVAGRTAVPVGNHLVRADQIGQDGAVAARVEVVFNRPNEHDTAAVAPGMSSGDDRASTQPDEQVSDAAQSIAVLRQPPLVPQDGRVIIRKGDTLWAISRDTYGLGRRYTVIYVANGDQIRDPDRIFPGQVFRLPVDEGEAKDRAAAVN</sequence>
<dbReference type="PANTHER" id="PTHR34700:SF4">
    <property type="entry name" value="PHAGE-LIKE ELEMENT PBSX PROTEIN XKDP"/>
    <property type="match status" value="1"/>
</dbReference>
<feature type="region of interest" description="Disordered" evidence="1">
    <location>
        <begin position="389"/>
        <end position="412"/>
    </location>
</feature>
<reference evidence="3 4" key="1">
    <citation type="submission" date="2017-02" db="EMBL/GenBank/DDBJ databases">
        <authorList>
            <person name="Peterson S.W."/>
        </authorList>
    </citation>
    <scope>NUCLEOTIDE SEQUENCE [LARGE SCALE GENOMIC DNA]</scope>
    <source>
        <strain evidence="3 4">USBA 369</strain>
    </source>
</reference>
<dbReference type="InterPro" id="IPR036779">
    <property type="entry name" value="LysM_dom_sf"/>
</dbReference>
<name>A0A1T4SK04_9HYPH</name>
<dbReference type="InterPro" id="IPR018392">
    <property type="entry name" value="LysM"/>
</dbReference>
<dbReference type="RefSeq" id="WP_116002777.1">
    <property type="nucleotide sequence ID" value="NZ_FUXL01000011.1"/>
</dbReference>
<dbReference type="STRING" id="1365950.SAMN05428963_11189"/>
<proteinExistence type="predicted"/>
<feature type="compositionally biased region" description="Low complexity" evidence="1">
    <location>
        <begin position="253"/>
        <end position="267"/>
    </location>
</feature>
<dbReference type="Proteomes" id="UP000190135">
    <property type="component" value="Unassembled WGS sequence"/>
</dbReference>
<evidence type="ECO:0000259" key="2">
    <source>
        <dbReference type="PROSITE" id="PS51782"/>
    </source>
</evidence>
<feature type="region of interest" description="Disordered" evidence="1">
    <location>
        <begin position="233"/>
        <end position="267"/>
    </location>
</feature>
<feature type="compositionally biased region" description="Basic and acidic residues" evidence="1">
    <location>
        <begin position="83"/>
        <end position="92"/>
    </location>
</feature>
<dbReference type="InterPro" id="IPR052196">
    <property type="entry name" value="Bact_Kbp"/>
</dbReference>
<dbReference type="OrthoDB" id="370541at2"/>
<feature type="region of interest" description="Disordered" evidence="1">
    <location>
        <begin position="36"/>
        <end position="114"/>
    </location>
</feature>
<dbReference type="PROSITE" id="PS51782">
    <property type="entry name" value="LYSM"/>
    <property type="match status" value="1"/>
</dbReference>
<protein>
    <submittedName>
        <fullName evidence="3">Nucleoid-associated protein YgaU, contains BON and LysM domains</fullName>
    </submittedName>
</protein>
<gene>
    <name evidence="3" type="ORF">SAMN05428963_11189</name>
</gene>
<dbReference type="CDD" id="cd00118">
    <property type="entry name" value="LysM"/>
    <property type="match status" value="1"/>
</dbReference>
<dbReference type="PANTHER" id="PTHR34700">
    <property type="entry name" value="POTASSIUM BINDING PROTEIN KBP"/>
    <property type="match status" value="1"/>
</dbReference>
<dbReference type="AlphaFoldDB" id="A0A1T4SK04"/>
<keyword evidence="4" id="KW-1185">Reference proteome</keyword>
<dbReference type="Pfam" id="PF01476">
    <property type="entry name" value="LysM"/>
    <property type="match status" value="1"/>
</dbReference>
<feature type="domain" description="LysM" evidence="2">
    <location>
        <begin position="435"/>
        <end position="484"/>
    </location>
</feature>
<evidence type="ECO:0000313" key="3">
    <source>
        <dbReference type="EMBL" id="SKA28532.1"/>
    </source>
</evidence>
<dbReference type="Gene3D" id="3.10.350.10">
    <property type="entry name" value="LysM domain"/>
    <property type="match status" value="1"/>
</dbReference>
<organism evidence="3 4">
    <name type="scientific">Consotaella salsifontis</name>
    <dbReference type="NCBI Taxonomy" id="1365950"/>
    <lineage>
        <taxon>Bacteria</taxon>
        <taxon>Pseudomonadati</taxon>
        <taxon>Pseudomonadota</taxon>
        <taxon>Alphaproteobacteria</taxon>
        <taxon>Hyphomicrobiales</taxon>
        <taxon>Aurantimonadaceae</taxon>
        <taxon>Consotaella</taxon>
    </lineage>
</organism>
<evidence type="ECO:0000256" key="1">
    <source>
        <dbReference type="SAM" id="MobiDB-lite"/>
    </source>
</evidence>
<accession>A0A1T4SK04</accession>